<gene>
    <name evidence="2" type="ORF">H6A34_13960</name>
</gene>
<proteinExistence type="predicted"/>
<dbReference type="Pfam" id="PF11188">
    <property type="entry name" value="DUF2975"/>
    <property type="match status" value="1"/>
</dbReference>
<feature type="transmembrane region" description="Helical" evidence="1">
    <location>
        <begin position="100"/>
        <end position="121"/>
    </location>
</feature>
<feature type="transmembrane region" description="Helical" evidence="1">
    <location>
        <begin position="7"/>
        <end position="31"/>
    </location>
</feature>
<accession>A0A938WV40</accession>
<name>A0A938WV40_9BACT</name>
<dbReference type="EMBL" id="JACJJG010000170">
    <property type="protein sequence ID" value="MBM6674963.1"/>
    <property type="molecule type" value="Genomic_DNA"/>
</dbReference>
<keyword evidence="3" id="KW-1185">Reference proteome</keyword>
<evidence type="ECO:0000313" key="2">
    <source>
        <dbReference type="EMBL" id="MBM6674963.1"/>
    </source>
</evidence>
<evidence type="ECO:0000256" key="1">
    <source>
        <dbReference type="SAM" id="Phobius"/>
    </source>
</evidence>
<feature type="transmembrane region" description="Helical" evidence="1">
    <location>
        <begin position="182"/>
        <end position="202"/>
    </location>
</feature>
<dbReference type="RefSeq" id="WP_205106013.1">
    <property type="nucleotide sequence ID" value="NZ_JACJJG010000170.1"/>
</dbReference>
<keyword evidence="1" id="KW-0812">Transmembrane</keyword>
<organism evidence="2 3">
    <name type="scientific">Marseilla massiliensis</name>
    <dbReference type="NCBI Taxonomy" id="1841864"/>
    <lineage>
        <taxon>Bacteria</taxon>
        <taxon>Pseudomonadati</taxon>
        <taxon>Bacteroidota</taxon>
        <taxon>Bacteroidia</taxon>
        <taxon>Bacteroidales</taxon>
        <taxon>Prevotellaceae</taxon>
        <taxon>Marseilla</taxon>
    </lineage>
</organism>
<comment type="caution">
    <text evidence="2">The sequence shown here is derived from an EMBL/GenBank/DDBJ whole genome shotgun (WGS) entry which is preliminary data.</text>
</comment>
<sequence>MKKKLNLFCILIFVVLVCDILSMSNVFIAGFSSGMQHAMENRDIAESNFTSISLLPTELSQDNAQVMTDKATGECRQAWPTQLIVPMDGPTGLLTVIFKLLYTLLFGVLSAAAFVSFVLFVRNVNKNRIFMRGNLRLLRVMGWCLVGAGIIATADGCYDTYLAQQVFSLDGYNVDYGSAANLSGIIFGLFSLVMAEAFAIGLRLKEDQELTI</sequence>
<reference evidence="2" key="1">
    <citation type="submission" date="2020-08" db="EMBL/GenBank/DDBJ databases">
        <authorList>
            <person name="Cejkova D."/>
            <person name="Kubasova T."/>
            <person name="Jahodarova E."/>
            <person name="Rychlik I."/>
        </authorList>
    </citation>
    <scope>NUCLEOTIDE SEQUENCE</scope>
    <source>
        <strain evidence="2">An824</strain>
    </source>
</reference>
<keyword evidence="1" id="KW-0472">Membrane</keyword>
<dbReference type="Proteomes" id="UP000706891">
    <property type="component" value="Unassembled WGS sequence"/>
</dbReference>
<reference evidence="2" key="2">
    <citation type="journal article" date="2021" name="Sci. Rep.">
        <title>The distribution of antibiotic resistance genes in chicken gut microbiota commensals.</title>
        <authorList>
            <person name="Juricova H."/>
            <person name="Matiasovicova J."/>
            <person name="Kubasova T."/>
            <person name="Cejkova D."/>
            <person name="Rychlik I."/>
        </authorList>
    </citation>
    <scope>NUCLEOTIDE SEQUENCE</scope>
    <source>
        <strain evidence="2">An824</strain>
    </source>
</reference>
<dbReference type="InterPro" id="IPR021354">
    <property type="entry name" value="DUF2975"/>
</dbReference>
<feature type="transmembrane region" description="Helical" evidence="1">
    <location>
        <begin position="142"/>
        <end position="162"/>
    </location>
</feature>
<protein>
    <submittedName>
        <fullName evidence="2">DUF2975 domain-containing protein</fullName>
    </submittedName>
</protein>
<keyword evidence="1" id="KW-1133">Transmembrane helix</keyword>
<evidence type="ECO:0000313" key="3">
    <source>
        <dbReference type="Proteomes" id="UP000706891"/>
    </source>
</evidence>
<dbReference type="AlphaFoldDB" id="A0A938WV40"/>